<sequence>MTSTSNFPSTALTTLLVLVSVGLSTILPLPLILIYGLVMIGFGPPILVTDSTFVD</sequence>
<dbReference type="EMBL" id="LXQA011174018">
    <property type="protein sequence ID" value="MCI87732.1"/>
    <property type="molecule type" value="Genomic_DNA"/>
</dbReference>
<dbReference type="AlphaFoldDB" id="A0A392VJY1"/>
<reference evidence="2 3" key="1">
    <citation type="journal article" date="2018" name="Front. Plant Sci.">
        <title>Red Clover (Trifolium pratense) and Zigzag Clover (T. medium) - A Picture of Genomic Similarities and Differences.</title>
        <authorList>
            <person name="Dluhosova J."/>
            <person name="Istvanek J."/>
            <person name="Nedelnik J."/>
            <person name="Repkova J."/>
        </authorList>
    </citation>
    <scope>NUCLEOTIDE SEQUENCE [LARGE SCALE GENOMIC DNA]</scope>
    <source>
        <strain evidence="3">cv. 10/8</strain>
        <tissue evidence="2">Leaf</tissue>
    </source>
</reference>
<keyword evidence="1" id="KW-0472">Membrane</keyword>
<keyword evidence="1" id="KW-0812">Transmembrane</keyword>
<comment type="caution">
    <text evidence="2">The sequence shown here is derived from an EMBL/GenBank/DDBJ whole genome shotgun (WGS) entry which is preliminary data.</text>
</comment>
<dbReference type="Proteomes" id="UP000265520">
    <property type="component" value="Unassembled WGS sequence"/>
</dbReference>
<keyword evidence="3" id="KW-1185">Reference proteome</keyword>
<feature type="non-terminal residue" evidence="2">
    <location>
        <position position="55"/>
    </location>
</feature>
<accession>A0A392VJY1</accession>
<proteinExistence type="predicted"/>
<evidence type="ECO:0000313" key="2">
    <source>
        <dbReference type="EMBL" id="MCI87732.1"/>
    </source>
</evidence>
<keyword evidence="1" id="KW-1133">Transmembrane helix</keyword>
<evidence type="ECO:0000256" key="1">
    <source>
        <dbReference type="SAM" id="Phobius"/>
    </source>
</evidence>
<feature type="transmembrane region" description="Helical" evidence="1">
    <location>
        <begin position="12"/>
        <end position="38"/>
    </location>
</feature>
<name>A0A392VJY1_9FABA</name>
<evidence type="ECO:0000313" key="3">
    <source>
        <dbReference type="Proteomes" id="UP000265520"/>
    </source>
</evidence>
<protein>
    <submittedName>
        <fullName evidence="2">Uncharacterized protein</fullName>
    </submittedName>
</protein>
<organism evidence="2 3">
    <name type="scientific">Trifolium medium</name>
    <dbReference type="NCBI Taxonomy" id="97028"/>
    <lineage>
        <taxon>Eukaryota</taxon>
        <taxon>Viridiplantae</taxon>
        <taxon>Streptophyta</taxon>
        <taxon>Embryophyta</taxon>
        <taxon>Tracheophyta</taxon>
        <taxon>Spermatophyta</taxon>
        <taxon>Magnoliopsida</taxon>
        <taxon>eudicotyledons</taxon>
        <taxon>Gunneridae</taxon>
        <taxon>Pentapetalae</taxon>
        <taxon>rosids</taxon>
        <taxon>fabids</taxon>
        <taxon>Fabales</taxon>
        <taxon>Fabaceae</taxon>
        <taxon>Papilionoideae</taxon>
        <taxon>50 kb inversion clade</taxon>
        <taxon>NPAAA clade</taxon>
        <taxon>Hologalegina</taxon>
        <taxon>IRL clade</taxon>
        <taxon>Trifolieae</taxon>
        <taxon>Trifolium</taxon>
    </lineage>
</organism>